<evidence type="ECO:0000256" key="5">
    <source>
        <dbReference type="ARBA" id="ARBA00022801"/>
    </source>
</evidence>
<evidence type="ECO:0000256" key="6">
    <source>
        <dbReference type="ARBA" id="ARBA00022989"/>
    </source>
</evidence>
<evidence type="ECO:0000313" key="11">
    <source>
        <dbReference type="Proteomes" id="UP001596086"/>
    </source>
</evidence>
<evidence type="ECO:0000256" key="1">
    <source>
        <dbReference type="ARBA" id="ARBA00004651"/>
    </source>
</evidence>
<keyword evidence="4 8" id="KW-0812">Transmembrane</keyword>
<comment type="caution">
    <text evidence="10">The sequence shown here is derived from an EMBL/GenBank/DDBJ whole genome shotgun (WGS) entry which is preliminary data.</text>
</comment>
<dbReference type="InterPro" id="IPR026392">
    <property type="entry name" value="Exo/Archaeosortase_dom"/>
</dbReference>
<dbReference type="InterPro" id="IPR014263">
    <property type="entry name" value="Methanolan_biosynth_EpsI"/>
</dbReference>
<evidence type="ECO:0000256" key="7">
    <source>
        <dbReference type="ARBA" id="ARBA00023136"/>
    </source>
</evidence>
<gene>
    <name evidence="10" type="primary">xrtA</name>
    <name evidence="10" type="ORF">ACFPO9_27385</name>
</gene>
<dbReference type="EMBL" id="JBHSMZ010000026">
    <property type="protein sequence ID" value="MFC5552256.1"/>
    <property type="molecule type" value="Genomic_DNA"/>
</dbReference>
<dbReference type="InterPro" id="IPR013426">
    <property type="entry name" value="EpsH-like"/>
</dbReference>
<evidence type="ECO:0000259" key="9">
    <source>
        <dbReference type="Pfam" id="PF11984"/>
    </source>
</evidence>
<dbReference type="InterPro" id="IPR019127">
    <property type="entry name" value="Exosortase"/>
</dbReference>
<comment type="subcellular location">
    <subcellularLocation>
        <location evidence="1">Cell membrane</location>
        <topology evidence="1">Multi-pass membrane protein</topology>
    </subcellularLocation>
</comment>
<evidence type="ECO:0000256" key="2">
    <source>
        <dbReference type="ARBA" id="ARBA00022475"/>
    </source>
</evidence>
<dbReference type="NCBIfam" id="TIGR02914">
    <property type="entry name" value="EpsI_fam"/>
    <property type="match status" value="1"/>
</dbReference>
<keyword evidence="11" id="KW-1185">Reference proteome</keyword>
<proteinExistence type="predicted"/>
<dbReference type="Proteomes" id="UP001596086">
    <property type="component" value="Unassembled WGS sequence"/>
</dbReference>
<feature type="transmembrane region" description="Helical" evidence="8">
    <location>
        <begin position="25"/>
        <end position="50"/>
    </location>
</feature>
<evidence type="ECO:0000256" key="4">
    <source>
        <dbReference type="ARBA" id="ARBA00022692"/>
    </source>
</evidence>
<feature type="transmembrane region" description="Helical" evidence="8">
    <location>
        <begin position="56"/>
        <end position="72"/>
    </location>
</feature>
<feature type="transmembrane region" description="Helical" evidence="8">
    <location>
        <begin position="110"/>
        <end position="128"/>
    </location>
</feature>
<dbReference type="GO" id="GO:0016787">
    <property type="term" value="F:hydrolase activity"/>
    <property type="evidence" value="ECO:0007669"/>
    <property type="project" value="UniProtKB-KW"/>
</dbReference>
<keyword evidence="5 10" id="KW-0378">Hydrolase</keyword>
<dbReference type="NCBIfam" id="TIGR02602">
    <property type="entry name" value="8TM_EpsH"/>
    <property type="match status" value="1"/>
</dbReference>
<protein>
    <submittedName>
        <fullName evidence="10">Exosortase A</fullName>
        <ecNumber evidence="10">3.4.22.-</ecNumber>
    </submittedName>
</protein>
<dbReference type="InterPro" id="IPR017540">
    <property type="entry name" value="Exosortase-1"/>
</dbReference>
<feature type="transmembrane region" description="Helical" evidence="8">
    <location>
        <begin position="307"/>
        <end position="327"/>
    </location>
</feature>
<dbReference type="NCBIfam" id="TIGR03109">
    <property type="entry name" value="exosort_XrtA"/>
    <property type="match status" value="1"/>
</dbReference>
<organism evidence="10 11">
    <name type="scientific">Massilia aerilata</name>
    <dbReference type="NCBI Taxonomy" id="453817"/>
    <lineage>
        <taxon>Bacteria</taxon>
        <taxon>Pseudomonadati</taxon>
        <taxon>Pseudomonadota</taxon>
        <taxon>Betaproteobacteria</taxon>
        <taxon>Burkholderiales</taxon>
        <taxon>Oxalobacteraceae</taxon>
        <taxon>Telluria group</taxon>
        <taxon>Massilia</taxon>
    </lineage>
</organism>
<dbReference type="RefSeq" id="WP_379777539.1">
    <property type="nucleotide sequence ID" value="NZ_JBHSMZ010000026.1"/>
</dbReference>
<name>A0ABW0S5G0_9BURK</name>
<feature type="transmembrane region" description="Helical" evidence="8">
    <location>
        <begin position="135"/>
        <end position="157"/>
    </location>
</feature>
<reference evidence="11" key="1">
    <citation type="journal article" date="2019" name="Int. J. Syst. Evol. Microbiol.">
        <title>The Global Catalogue of Microorganisms (GCM) 10K type strain sequencing project: providing services to taxonomists for standard genome sequencing and annotation.</title>
        <authorList>
            <consortium name="The Broad Institute Genomics Platform"/>
            <consortium name="The Broad Institute Genome Sequencing Center for Infectious Disease"/>
            <person name="Wu L."/>
            <person name="Ma J."/>
        </authorList>
    </citation>
    <scope>NUCLEOTIDE SEQUENCE [LARGE SCALE GENOMIC DNA]</scope>
    <source>
        <strain evidence="11">CGMCC 4.5798</strain>
    </source>
</reference>
<evidence type="ECO:0000313" key="10">
    <source>
        <dbReference type="EMBL" id="MFC5552256.1"/>
    </source>
</evidence>
<dbReference type="EC" id="3.4.22.-" evidence="10"/>
<feature type="transmembrane region" description="Helical" evidence="8">
    <location>
        <begin position="223"/>
        <end position="243"/>
    </location>
</feature>
<keyword evidence="7 8" id="KW-0472">Membrane</keyword>
<feature type="domain" description="Methanolan biosynthesis EpsI" evidence="9">
    <location>
        <begin position="314"/>
        <end position="505"/>
    </location>
</feature>
<feature type="transmembrane region" description="Helical" evidence="8">
    <location>
        <begin position="263"/>
        <end position="283"/>
    </location>
</feature>
<dbReference type="Pfam" id="PF09721">
    <property type="entry name" value="Exosortase_EpsH"/>
    <property type="match status" value="1"/>
</dbReference>
<evidence type="ECO:0000256" key="3">
    <source>
        <dbReference type="ARBA" id="ARBA00022670"/>
    </source>
</evidence>
<keyword evidence="2" id="KW-1003">Cell membrane</keyword>
<feature type="transmembrane region" description="Helical" evidence="8">
    <location>
        <begin position="84"/>
        <end position="104"/>
    </location>
</feature>
<evidence type="ECO:0000256" key="8">
    <source>
        <dbReference type="SAM" id="Phobius"/>
    </source>
</evidence>
<dbReference type="Pfam" id="PF11984">
    <property type="entry name" value="DUF3485"/>
    <property type="match status" value="1"/>
</dbReference>
<dbReference type="NCBIfam" id="TIGR04178">
    <property type="entry name" value="exo_archaeo"/>
    <property type="match status" value="1"/>
</dbReference>
<keyword evidence="6 8" id="KW-1133">Transmembrane helix</keyword>
<keyword evidence="3" id="KW-0645">Protease</keyword>
<accession>A0ABW0S5G0</accession>
<sequence>MFLTPPPGVAHTATPAAPPLARSSIVLIALALLAPFALYFGTVHSIVSIWNSSETFAHGYVILPISLWLIWRRRENFSVYPPEPYAPALVLLALLGAGWLASQLGEVQVVSQYTFVAMFPVAALAMLGPRLAGSLAFPLLFLLFAVPFGEIFVAPLIQFTADFTVAAVRATGIPVLRSGTRFELPTGNWSVVEACSGVRYLISSITLGCLYAYLTYRSMARRVLFIGLAIVVPIIANGLRAYMIVMIGHLSGMELATGVDHLIYGWLFFGLVMFIMFWIGSYWREDTEALAAATSAAQGGVSVPGRIPGMAAAVIILSAVWPAFALYGEHANHNPAPVQLADVAVQWPKAPEFADWKPYYMAPDVALHRSYAQGATPVGLTLLYYRNQNREKSLISSLNRLAGYKDTWHETASAKRVENVGDATLALRETVLRSDGRALLVWDWMRVGDSDTTSAVVGKLLQARSKLLLHGDDGAAVMLSAPFNDNPDTARATLHSFLLDNYKNIKVALDNERRH</sequence>